<reference evidence="2 3" key="1">
    <citation type="submission" date="2019-10" db="EMBL/GenBank/DDBJ databases">
        <title>Draft Genome Sequence of the Caffeine Degrading Methylotroph Methylorubrum populi PINKEL.</title>
        <authorList>
            <person name="Dawson S.C."/>
            <person name="Zhang X."/>
            <person name="Wright M.E."/>
            <person name="Sharma G."/>
            <person name="Langner J.T."/>
            <person name="Ditty J.L."/>
            <person name="Subuyuj G.A."/>
        </authorList>
    </citation>
    <scope>NUCLEOTIDE SEQUENCE [LARGE SCALE GENOMIC DNA]</scope>
    <source>
        <strain evidence="2 3">Pinkel</strain>
    </source>
</reference>
<evidence type="ECO:0000256" key="1">
    <source>
        <dbReference type="SAM" id="MobiDB-lite"/>
    </source>
</evidence>
<evidence type="ECO:0000313" key="2">
    <source>
        <dbReference type="EMBL" id="KAB7785396.1"/>
    </source>
</evidence>
<dbReference type="EMBL" id="WEKV01000009">
    <property type="protein sequence ID" value="KAB7785396.1"/>
    <property type="molecule type" value="Genomic_DNA"/>
</dbReference>
<sequence>MILGRATIIQRRRGAFIRGSGVGSRSGSSGKFDNENFNDRNSTSAH</sequence>
<proteinExistence type="predicted"/>
<dbReference type="Proteomes" id="UP000469949">
    <property type="component" value="Unassembled WGS sequence"/>
</dbReference>
<organism evidence="2 3">
    <name type="scientific">Methylorubrum populi</name>
    <dbReference type="NCBI Taxonomy" id="223967"/>
    <lineage>
        <taxon>Bacteria</taxon>
        <taxon>Pseudomonadati</taxon>
        <taxon>Pseudomonadota</taxon>
        <taxon>Alphaproteobacteria</taxon>
        <taxon>Hyphomicrobiales</taxon>
        <taxon>Methylobacteriaceae</taxon>
        <taxon>Methylorubrum</taxon>
    </lineage>
</organism>
<protein>
    <submittedName>
        <fullName evidence="2">Uncharacterized protein</fullName>
    </submittedName>
</protein>
<evidence type="ECO:0000313" key="3">
    <source>
        <dbReference type="Proteomes" id="UP000469949"/>
    </source>
</evidence>
<feature type="region of interest" description="Disordered" evidence="1">
    <location>
        <begin position="18"/>
        <end position="46"/>
    </location>
</feature>
<gene>
    <name evidence="2" type="ORF">F8B43_1897</name>
</gene>
<name>A0A833MZI0_9HYPH</name>
<comment type="caution">
    <text evidence="2">The sequence shown here is derived from an EMBL/GenBank/DDBJ whole genome shotgun (WGS) entry which is preliminary data.</text>
</comment>
<dbReference type="AlphaFoldDB" id="A0A833MZI0"/>
<accession>A0A833MZI0</accession>